<feature type="signal peptide" evidence="2">
    <location>
        <begin position="1"/>
        <end position="20"/>
    </location>
</feature>
<dbReference type="PROSITE" id="PS51257">
    <property type="entry name" value="PROKAR_LIPOPROTEIN"/>
    <property type="match status" value="1"/>
</dbReference>
<keyword evidence="1" id="KW-0472">Membrane</keyword>
<keyword evidence="1" id="KW-0812">Transmembrane</keyword>
<dbReference type="Proteomes" id="UP000747542">
    <property type="component" value="Unassembled WGS sequence"/>
</dbReference>
<keyword evidence="2" id="KW-0732">Signal</keyword>
<evidence type="ECO:0000313" key="4">
    <source>
        <dbReference type="Proteomes" id="UP000747542"/>
    </source>
</evidence>
<evidence type="ECO:0000313" key="3">
    <source>
        <dbReference type="EMBL" id="KAG7158966.1"/>
    </source>
</evidence>
<feature type="chain" id="PRO_5035249647" evidence="2">
    <location>
        <begin position="21"/>
        <end position="411"/>
    </location>
</feature>
<evidence type="ECO:0000256" key="1">
    <source>
        <dbReference type="SAM" id="Phobius"/>
    </source>
</evidence>
<reference evidence="3" key="1">
    <citation type="journal article" date="2021" name="Sci. Adv.">
        <title>The American lobster genome reveals insights on longevity, neural, and immune adaptations.</title>
        <authorList>
            <person name="Polinski J.M."/>
            <person name="Zimin A.V."/>
            <person name="Clark K.F."/>
            <person name="Kohn A.B."/>
            <person name="Sadowski N."/>
            <person name="Timp W."/>
            <person name="Ptitsyn A."/>
            <person name="Khanna P."/>
            <person name="Romanova D.Y."/>
            <person name="Williams P."/>
            <person name="Greenwood S.J."/>
            <person name="Moroz L.L."/>
            <person name="Walt D.R."/>
            <person name="Bodnar A.G."/>
        </authorList>
    </citation>
    <scope>NUCLEOTIDE SEQUENCE</scope>
    <source>
        <strain evidence="3">GMGI-L3</strain>
    </source>
</reference>
<evidence type="ECO:0000256" key="2">
    <source>
        <dbReference type="SAM" id="SignalP"/>
    </source>
</evidence>
<name>A0A8J5JMR3_HOMAM</name>
<dbReference type="EMBL" id="JAHLQT010034244">
    <property type="protein sequence ID" value="KAG7158966.1"/>
    <property type="molecule type" value="Genomic_DNA"/>
</dbReference>
<feature type="transmembrane region" description="Helical" evidence="1">
    <location>
        <begin position="143"/>
        <end position="167"/>
    </location>
</feature>
<sequence length="411" mass="46217">MKMILLVPMMIACSLLGCAADSEGCRPLQRGKTVHFDTDDKHYLYFWHKAVMASTQNNMTVSTMNVQKVIIFNSSIITHFKRTSIIYREKDTVTEISGGGVELTIIKPGMVKNVSVVSNGIMDWVICSSDEDFPSISENKFPITLMLVVALALVVLVVIFVAVAFIYRFKKTLFNESPIGMTERLMSWHIPLTNGRSATLFGICAPTVDGDNLAKDSFYESLSLAPRRTPHNDNTLDGRLSSTLTINLSSNTIGVEQPLLATKLQRISLALPDDVTGTGSLVFTQGRSRDNFKKKGKQVVPSQNFDNENDHQDFYNATKDIHGPVKRNITPVRSLDVQAELNNYKKTIREHSEQEIQLPSANKWQQKVEDAYDEWNINSDVIRQECRNSIYVPADEIMQDAHERLKPCEPI</sequence>
<gene>
    <name evidence="3" type="ORF">Hamer_G006351</name>
</gene>
<comment type="caution">
    <text evidence="3">The sequence shown here is derived from an EMBL/GenBank/DDBJ whole genome shotgun (WGS) entry which is preliminary data.</text>
</comment>
<keyword evidence="1" id="KW-1133">Transmembrane helix</keyword>
<organism evidence="3 4">
    <name type="scientific">Homarus americanus</name>
    <name type="common">American lobster</name>
    <dbReference type="NCBI Taxonomy" id="6706"/>
    <lineage>
        <taxon>Eukaryota</taxon>
        <taxon>Metazoa</taxon>
        <taxon>Ecdysozoa</taxon>
        <taxon>Arthropoda</taxon>
        <taxon>Crustacea</taxon>
        <taxon>Multicrustacea</taxon>
        <taxon>Malacostraca</taxon>
        <taxon>Eumalacostraca</taxon>
        <taxon>Eucarida</taxon>
        <taxon>Decapoda</taxon>
        <taxon>Pleocyemata</taxon>
        <taxon>Astacidea</taxon>
        <taxon>Nephropoidea</taxon>
        <taxon>Nephropidae</taxon>
        <taxon>Homarus</taxon>
    </lineage>
</organism>
<accession>A0A8J5JMR3</accession>
<keyword evidence="4" id="KW-1185">Reference proteome</keyword>
<protein>
    <submittedName>
        <fullName evidence="3">Uncharacterized protein</fullName>
    </submittedName>
</protein>
<proteinExistence type="predicted"/>
<dbReference type="AlphaFoldDB" id="A0A8J5JMR3"/>